<reference evidence="3 4" key="1">
    <citation type="submission" date="2024-01" db="EMBL/GenBank/DDBJ databases">
        <title>The genomes of 5 underutilized Papilionoideae crops provide insights into root nodulation and disease resistanc.</title>
        <authorList>
            <person name="Jiang F."/>
        </authorList>
    </citation>
    <scope>NUCLEOTIDE SEQUENCE [LARGE SCALE GENOMIC DNA]</scope>
    <source>
        <strain evidence="3">LVBAO_FW01</strain>
        <tissue evidence="3">Leaves</tissue>
    </source>
</reference>
<comment type="similarity">
    <text evidence="1">Belongs to the TRAFAC class myosin-kinesin ATPase superfamily. Myosin family.</text>
</comment>
<dbReference type="InterPro" id="IPR001609">
    <property type="entry name" value="Myosin_head_motor_dom-like"/>
</dbReference>
<dbReference type="GO" id="GO:0016459">
    <property type="term" value="C:myosin complex"/>
    <property type="evidence" value="ECO:0007669"/>
    <property type="project" value="UniProtKB-KW"/>
</dbReference>
<evidence type="ECO:0000313" key="3">
    <source>
        <dbReference type="EMBL" id="KAK7312952.1"/>
    </source>
</evidence>
<comment type="caution">
    <text evidence="3">The sequence shown here is derived from an EMBL/GenBank/DDBJ whole genome shotgun (WGS) entry which is preliminary data.</text>
</comment>
<dbReference type="InterPro" id="IPR036961">
    <property type="entry name" value="Kinesin_motor_dom_sf"/>
</dbReference>
<gene>
    <name evidence="3" type="ORF">VNO77_37227</name>
</gene>
<dbReference type="GO" id="GO:0005524">
    <property type="term" value="F:ATP binding"/>
    <property type="evidence" value="ECO:0007669"/>
    <property type="project" value="InterPro"/>
</dbReference>
<dbReference type="EMBL" id="JAYMYQ010000009">
    <property type="protein sequence ID" value="KAK7312952.1"/>
    <property type="molecule type" value="Genomic_DNA"/>
</dbReference>
<organism evidence="3 4">
    <name type="scientific">Canavalia gladiata</name>
    <name type="common">Sword bean</name>
    <name type="synonym">Dolichos gladiatus</name>
    <dbReference type="NCBI Taxonomy" id="3824"/>
    <lineage>
        <taxon>Eukaryota</taxon>
        <taxon>Viridiplantae</taxon>
        <taxon>Streptophyta</taxon>
        <taxon>Embryophyta</taxon>
        <taxon>Tracheophyta</taxon>
        <taxon>Spermatophyta</taxon>
        <taxon>Magnoliopsida</taxon>
        <taxon>eudicotyledons</taxon>
        <taxon>Gunneridae</taxon>
        <taxon>Pentapetalae</taxon>
        <taxon>rosids</taxon>
        <taxon>fabids</taxon>
        <taxon>Fabales</taxon>
        <taxon>Fabaceae</taxon>
        <taxon>Papilionoideae</taxon>
        <taxon>50 kb inversion clade</taxon>
        <taxon>NPAAA clade</taxon>
        <taxon>indigoferoid/millettioid clade</taxon>
        <taxon>Phaseoleae</taxon>
        <taxon>Canavalia</taxon>
    </lineage>
</organism>
<keyword evidence="1" id="KW-0009">Actin-binding</keyword>
<dbReference type="PROSITE" id="PS51456">
    <property type="entry name" value="MYOSIN_MOTOR"/>
    <property type="match status" value="1"/>
</dbReference>
<keyword evidence="1" id="KW-0505">Motor protein</keyword>
<name>A0AAN9KB94_CANGL</name>
<keyword evidence="1" id="KW-0518">Myosin</keyword>
<protein>
    <recommendedName>
        <fullName evidence="2">Myosin motor domain-containing protein</fullName>
    </recommendedName>
</protein>
<feature type="domain" description="Myosin motor" evidence="2">
    <location>
        <begin position="1"/>
        <end position="71"/>
    </location>
</feature>
<dbReference type="Proteomes" id="UP001367508">
    <property type="component" value="Unassembled WGS sequence"/>
</dbReference>
<accession>A0AAN9KB94</accession>
<comment type="caution">
    <text evidence="1">Lacks conserved residue(s) required for the propagation of feature annotation.</text>
</comment>
<dbReference type="GO" id="GO:0003779">
    <property type="term" value="F:actin binding"/>
    <property type="evidence" value="ECO:0007669"/>
    <property type="project" value="UniProtKB-KW"/>
</dbReference>
<evidence type="ECO:0000256" key="1">
    <source>
        <dbReference type="PROSITE-ProRule" id="PRU00782"/>
    </source>
</evidence>
<sequence length="71" mass="7889">MPKSNPTLESFGNAKTIRNNNSRWDNSVGSGEELSLFLHACTARPEMLHIDVPVEAKLLEMWVLPDGASKH</sequence>
<dbReference type="Gene3D" id="3.40.850.10">
    <property type="entry name" value="Kinesin motor domain"/>
    <property type="match status" value="1"/>
</dbReference>
<evidence type="ECO:0000313" key="4">
    <source>
        <dbReference type="Proteomes" id="UP001367508"/>
    </source>
</evidence>
<dbReference type="GO" id="GO:0003774">
    <property type="term" value="F:cytoskeletal motor activity"/>
    <property type="evidence" value="ECO:0007669"/>
    <property type="project" value="InterPro"/>
</dbReference>
<evidence type="ECO:0000259" key="2">
    <source>
        <dbReference type="PROSITE" id="PS51456"/>
    </source>
</evidence>
<keyword evidence="4" id="KW-1185">Reference proteome</keyword>
<proteinExistence type="inferred from homology"/>
<dbReference type="AlphaFoldDB" id="A0AAN9KB94"/>